<keyword evidence="2" id="KW-0808">Transferase</keyword>
<dbReference type="Pfam" id="PF13847">
    <property type="entry name" value="Methyltransf_31"/>
    <property type="match status" value="1"/>
</dbReference>
<dbReference type="AlphaFoldDB" id="A0AAW5C4H7"/>
<dbReference type="Gene3D" id="3.40.50.150">
    <property type="entry name" value="Vaccinia Virus protein VP39"/>
    <property type="match status" value="1"/>
</dbReference>
<dbReference type="Proteomes" id="UP000669239">
    <property type="component" value="Unassembled WGS sequence"/>
</dbReference>
<evidence type="ECO:0000313" key="3">
    <source>
        <dbReference type="EMBL" id="NSJ48565.1"/>
    </source>
</evidence>
<reference evidence="3" key="2">
    <citation type="submission" date="2020-02" db="EMBL/GenBank/DDBJ databases">
        <authorList>
            <person name="Littmann E."/>
            <person name="Sorbara M."/>
        </authorList>
    </citation>
    <scope>NUCLEOTIDE SEQUENCE</scope>
    <source>
        <strain evidence="3">MSK.1.17</strain>
    </source>
</reference>
<dbReference type="EMBL" id="JAKNGE010000021">
    <property type="protein sequence ID" value="MCG4747083.1"/>
    <property type="molecule type" value="Genomic_DNA"/>
</dbReference>
<comment type="caution">
    <text evidence="2">The sequence shown here is derived from an EMBL/GenBank/DDBJ whole genome shotgun (WGS) entry which is preliminary data.</text>
</comment>
<dbReference type="GO" id="GO:0032259">
    <property type="term" value="P:methylation"/>
    <property type="evidence" value="ECO:0007669"/>
    <property type="project" value="UniProtKB-KW"/>
</dbReference>
<gene>
    <name evidence="3" type="ORF">G5B36_07600</name>
    <name evidence="2" type="ORF">L0N08_16780</name>
</gene>
<evidence type="ECO:0000313" key="4">
    <source>
        <dbReference type="Proteomes" id="UP000669239"/>
    </source>
</evidence>
<dbReference type="InterPro" id="IPR029063">
    <property type="entry name" value="SAM-dependent_MTases_sf"/>
</dbReference>
<dbReference type="Proteomes" id="UP001299608">
    <property type="component" value="Unassembled WGS sequence"/>
</dbReference>
<evidence type="ECO:0000313" key="2">
    <source>
        <dbReference type="EMBL" id="MCG4747083.1"/>
    </source>
</evidence>
<accession>A0AAW5C4H7</accession>
<reference evidence="3 4" key="1">
    <citation type="journal article" date="2020" name="Cell Host Microbe">
        <title>Functional and Genomic Variation between Human-Derived Isolates of Lachnospiraceae Reveals Inter- and Intra-Species Diversity.</title>
        <authorList>
            <person name="Sorbara M.T."/>
            <person name="Littmann E.R."/>
            <person name="Fontana E."/>
            <person name="Moody T.U."/>
            <person name="Kohout C.E."/>
            <person name="Gjonbalaj M."/>
            <person name="Eaton V."/>
            <person name="Seok R."/>
            <person name="Leiner I.M."/>
            <person name="Pamer E.G."/>
        </authorList>
    </citation>
    <scope>NUCLEOTIDE SEQUENCE [LARGE SCALE GENOMIC DNA]</scope>
    <source>
        <strain evidence="3 4">MSK.1.17</strain>
    </source>
</reference>
<evidence type="ECO:0000313" key="5">
    <source>
        <dbReference type="Proteomes" id="UP001299608"/>
    </source>
</evidence>
<proteinExistence type="predicted"/>
<dbReference type="SUPFAM" id="SSF53335">
    <property type="entry name" value="S-adenosyl-L-methionine-dependent methyltransferases"/>
    <property type="match status" value="1"/>
</dbReference>
<evidence type="ECO:0000259" key="1">
    <source>
        <dbReference type="Pfam" id="PF13847"/>
    </source>
</evidence>
<keyword evidence="2" id="KW-0489">Methyltransferase</keyword>
<dbReference type="GO" id="GO:0008168">
    <property type="term" value="F:methyltransferase activity"/>
    <property type="evidence" value="ECO:0007669"/>
    <property type="project" value="UniProtKB-KW"/>
</dbReference>
<name>A0AAW5C4H7_9FIRM</name>
<dbReference type="EMBL" id="JAAITT010000008">
    <property type="protein sequence ID" value="NSJ48565.1"/>
    <property type="molecule type" value="Genomic_DNA"/>
</dbReference>
<feature type="domain" description="Methyltransferase" evidence="1">
    <location>
        <begin position="75"/>
        <end position="153"/>
    </location>
</feature>
<reference evidence="2" key="3">
    <citation type="submission" date="2022-01" db="EMBL/GenBank/DDBJ databases">
        <title>Collection of gut derived symbiotic bacterial strains cultured from healthy donors.</title>
        <authorList>
            <person name="Lin H."/>
            <person name="Kohout C."/>
            <person name="Waligurski E."/>
            <person name="Pamer E.G."/>
        </authorList>
    </citation>
    <scope>NUCLEOTIDE SEQUENCE</scope>
    <source>
        <strain evidence="2">DFI.6.55</strain>
    </source>
</reference>
<dbReference type="InterPro" id="IPR025714">
    <property type="entry name" value="Methyltranfer_dom"/>
</dbReference>
<keyword evidence="4" id="KW-1185">Reference proteome</keyword>
<dbReference type="RefSeq" id="WP_117563098.1">
    <property type="nucleotide sequence ID" value="NZ_BAABZL010000001.1"/>
</dbReference>
<protein>
    <submittedName>
        <fullName evidence="2">Class I SAM-dependent methyltransferase</fullName>
    </submittedName>
</protein>
<dbReference type="GeneID" id="97205567"/>
<organism evidence="2 5">
    <name type="scientific">Enterocloster aldenensis</name>
    <dbReference type="NCBI Taxonomy" id="358742"/>
    <lineage>
        <taxon>Bacteria</taxon>
        <taxon>Bacillati</taxon>
        <taxon>Bacillota</taxon>
        <taxon>Clostridia</taxon>
        <taxon>Lachnospirales</taxon>
        <taxon>Lachnospiraceae</taxon>
        <taxon>Enterocloster</taxon>
    </lineage>
</organism>
<sequence>MSEFHKDRELEHMFELQGNNRSGCPDHTADIWDKRMKNWKQNFWTANLKDNGSGKSMARVRETAAYLKQAGVLGPDTDVIDIGCGPGRFVSEFARTARMVVGVDISPRAIEYARLFTKESGQMNTGFLVSDFLSLDLKSAGLKSIYDLAFCSLSPAVSGREGLSRFMGLTRSWCCMNSIVSGRHELHQRIAREVFHKETLESWNGQHFYTTFNILLLSGYQPMTSYYRQAKENERPASREFAEISASIILPEKERTSRNIHKIFQWMEMHADTEGNLQERSLFTYGRLLWNIHQTY</sequence>
<dbReference type="CDD" id="cd02440">
    <property type="entry name" value="AdoMet_MTases"/>
    <property type="match status" value="1"/>
</dbReference>